<dbReference type="PANTHER" id="PTHR43479:SF7">
    <property type="entry name" value="TETR-FAMILY TRANSCRIPTIONAL REGULATOR"/>
    <property type="match status" value="1"/>
</dbReference>
<dbReference type="PROSITE" id="PS50977">
    <property type="entry name" value="HTH_TETR_2"/>
    <property type="match status" value="1"/>
</dbReference>
<dbReference type="Pfam" id="PF00440">
    <property type="entry name" value="TetR_N"/>
    <property type="match status" value="1"/>
</dbReference>
<evidence type="ECO:0000259" key="4">
    <source>
        <dbReference type="PROSITE" id="PS50977"/>
    </source>
</evidence>
<accession>A0A0M4GBK6</accession>
<dbReference type="Gene3D" id="1.10.357.10">
    <property type="entry name" value="Tetracycline Repressor, domain 2"/>
    <property type="match status" value="1"/>
</dbReference>
<dbReference type="InterPro" id="IPR050624">
    <property type="entry name" value="HTH-type_Tx_Regulator"/>
</dbReference>
<reference evidence="5 6" key="2">
    <citation type="journal article" date="2016" name="Int. J. Syst. Evol. Microbiol.">
        <title>Bacillus gobiensis sp. nov., isolated from a soil sample.</title>
        <authorList>
            <person name="Liu B."/>
            <person name="Liu G.H."/>
            <person name="Cetin S."/>
            <person name="Schumann P."/>
            <person name="Pan Z.Z."/>
            <person name="Chen Q.Q."/>
        </authorList>
    </citation>
    <scope>NUCLEOTIDE SEQUENCE [LARGE SCALE GENOMIC DNA]</scope>
    <source>
        <strain evidence="5 6">FJAT-4402</strain>
    </source>
</reference>
<evidence type="ECO:0000313" key="6">
    <source>
        <dbReference type="Proteomes" id="UP000067625"/>
    </source>
</evidence>
<protein>
    <submittedName>
        <fullName evidence="5">TetR family transcriptional regulator</fullName>
    </submittedName>
</protein>
<dbReference type="EMBL" id="CP012600">
    <property type="protein sequence ID" value="ALC83120.1"/>
    <property type="molecule type" value="Genomic_DNA"/>
</dbReference>
<dbReference type="OrthoDB" id="9810250at2"/>
<dbReference type="InterPro" id="IPR039532">
    <property type="entry name" value="TetR_C_Firmicutes"/>
</dbReference>
<dbReference type="PATRIC" id="fig|1441095.3.peg.3830"/>
<dbReference type="PRINTS" id="PR00455">
    <property type="entry name" value="HTHTETR"/>
</dbReference>
<keyword evidence="2 3" id="KW-0238">DNA-binding</keyword>
<keyword evidence="6" id="KW-1185">Reference proteome</keyword>
<name>A0A0M4GBK6_9BACI</name>
<dbReference type="GO" id="GO:0003677">
    <property type="term" value="F:DNA binding"/>
    <property type="evidence" value="ECO:0007669"/>
    <property type="project" value="UniProtKB-UniRule"/>
</dbReference>
<dbReference type="InterPro" id="IPR009057">
    <property type="entry name" value="Homeodomain-like_sf"/>
</dbReference>
<dbReference type="SUPFAM" id="SSF46689">
    <property type="entry name" value="Homeodomain-like"/>
    <property type="match status" value="1"/>
</dbReference>
<evidence type="ECO:0000256" key="3">
    <source>
        <dbReference type="PROSITE-ProRule" id="PRU00335"/>
    </source>
</evidence>
<keyword evidence="1" id="KW-0678">Repressor</keyword>
<dbReference type="STRING" id="1441095.AM592_17245"/>
<dbReference type="AlphaFoldDB" id="A0A0M4GBK6"/>
<dbReference type="InterPro" id="IPR001647">
    <property type="entry name" value="HTH_TetR"/>
</dbReference>
<organism evidence="5 6">
    <name type="scientific">Bacillus gobiensis</name>
    <dbReference type="NCBI Taxonomy" id="1441095"/>
    <lineage>
        <taxon>Bacteria</taxon>
        <taxon>Bacillati</taxon>
        <taxon>Bacillota</taxon>
        <taxon>Bacilli</taxon>
        <taxon>Bacillales</taxon>
        <taxon>Bacillaceae</taxon>
        <taxon>Bacillus</taxon>
    </lineage>
</organism>
<dbReference type="Proteomes" id="UP000067625">
    <property type="component" value="Chromosome"/>
</dbReference>
<evidence type="ECO:0000313" key="5">
    <source>
        <dbReference type="EMBL" id="ALC83120.1"/>
    </source>
</evidence>
<reference evidence="6" key="1">
    <citation type="submission" date="2015-08" db="EMBL/GenBank/DDBJ databases">
        <title>Genome sequencing project for genomic taxonomy and phylogenomics of Bacillus-like bacteria.</title>
        <authorList>
            <person name="Liu B."/>
            <person name="Wang J."/>
            <person name="Zhu Y."/>
            <person name="Liu G."/>
            <person name="Chen Q."/>
            <person name="Chen Z."/>
            <person name="Lan J."/>
            <person name="Che J."/>
            <person name="Ge C."/>
            <person name="Shi H."/>
            <person name="Pan Z."/>
            <person name="Liu X."/>
        </authorList>
    </citation>
    <scope>NUCLEOTIDE SEQUENCE [LARGE SCALE GENOMIC DNA]</scope>
    <source>
        <strain evidence="6">FJAT-4402</strain>
    </source>
</reference>
<evidence type="ECO:0000256" key="2">
    <source>
        <dbReference type="ARBA" id="ARBA00023125"/>
    </source>
</evidence>
<proteinExistence type="predicted"/>
<gene>
    <name evidence="5" type="ORF">AM592_17245</name>
</gene>
<dbReference type="RefSeq" id="WP_053604955.1">
    <property type="nucleotide sequence ID" value="NZ_CP012600.1"/>
</dbReference>
<sequence>MEKQTNDRRSIRTKRLIRDAFTKLMEEKGFERITVRDLTQKADINRGTFYLHYRDKHDLLERSEAEILQEIEDIQKIAGKINPIEILNSDFKEPLPFIMKLFEYIEENADFIKVILGPKGNPGFQVKIKEMMKKNMLQKIVEHKEEDTLVPEEYLISYVTSAYIGVIQQWLDGGLVQSPRDMSLTLSRMNILGPFRAAGLFKPE</sequence>
<dbReference type="PANTHER" id="PTHR43479">
    <property type="entry name" value="ACREF/ENVCD OPERON REPRESSOR-RELATED"/>
    <property type="match status" value="1"/>
</dbReference>
<evidence type="ECO:0000256" key="1">
    <source>
        <dbReference type="ARBA" id="ARBA00022491"/>
    </source>
</evidence>
<dbReference type="Pfam" id="PF14278">
    <property type="entry name" value="TetR_C_8"/>
    <property type="match status" value="1"/>
</dbReference>
<feature type="domain" description="HTH tetR-type" evidence="4">
    <location>
        <begin position="11"/>
        <end position="71"/>
    </location>
</feature>
<feature type="DNA-binding region" description="H-T-H motif" evidence="3">
    <location>
        <begin position="34"/>
        <end position="53"/>
    </location>
</feature>